<gene>
    <name evidence="1" type="ORF">FB470_005445</name>
</gene>
<keyword evidence="1" id="KW-0347">Helicase</keyword>
<keyword evidence="1" id="KW-0378">Hydrolase</keyword>
<keyword evidence="1" id="KW-0067">ATP-binding</keyword>
<keyword evidence="1" id="KW-0547">Nucleotide-binding</keyword>
<organism evidence="1 2">
    <name type="scientific">Amycolatopsis thermophila</name>
    <dbReference type="NCBI Taxonomy" id="206084"/>
    <lineage>
        <taxon>Bacteria</taxon>
        <taxon>Bacillati</taxon>
        <taxon>Actinomycetota</taxon>
        <taxon>Actinomycetes</taxon>
        <taxon>Pseudonocardiales</taxon>
        <taxon>Pseudonocardiaceae</taxon>
        <taxon>Amycolatopsis</taxon>
    </lineage>
</organism>
<dbReference type="Proteomes" id="UP001229651">
    <property type="component" value="Unassembled WGS sequence"/>
</dbReference>
<evidence type="ECO:0000313" key="1">
    <source>
        <dbReference type="EMBL" id="MDQ0381451.1"/>
    </source>
</evidence>
<sequence length="52" mass="5246">MTGSPLAPGAVASTLFDSTLRASQHQAVRALDSGRGTLVVLPTGSDKVMSCS</sequence>
<comment type="caution">
    <text evidence="1">The sequence shown here is derived from an EMBL/GenBank/DDBJ whole genome shotgun (WGS) entry which is preliminary data.</text>
</comment>
<dbReference type="GO" id="GO:0004386">
    <property type="term" value="F:helicase activity"/>
    <property type="evidence" value="ECO:0007669"/>
    <property type="project" value="UniProtKB-KW"/>
</dbReference>
<protein>
    <submittedName>
        <fullName evidence="1">Superfamily II DNA or RNA helicase</fullName>
    </submittedName>
</protein>
<name>A0ABU0F1J8_9PSEU</name>
<evidence type="ECO:0000313" key="2">
    <source>
        <dbReference type="Proteomes" id="UP001229651"/>
    </source>
</evidence>
<reference evidence="1 2" key="1">
    <citation type="submission" date="2023-07" db="EMBL/GenBank/DDBJ databases">
        <title>Sequencing the genomes of 1000 actinobacteria strains.</title>
        <authorList>
            <person name="Klenk H.-P."/>
        </authorList>
    </citation>
    <scope>NUCLEOTIDE SEQUENCE [LARGE SCALE GENOMIC DNA]</scope>
    <source>
        <strain evidence="1 2">DSM 45805</strain>
    </source>
</reference>
<proteinExistence type="predicted"/>
<dbReference type="RefSeq" id="WP_306996122.1">
    <property type="nucleotide sequence ID" value="NZ_JAUSUT010000001.1"/>
</dbReference>
<keyword evidence="2" id="KW-1185">Reference proteome</keyword>
<accession>A0ABU0F1J8</accession>
<dbReference type="EMBL" id="JAUSUT010000001">
    <property type="protein sequence ID" value="MDQ0381451.1"/>
    <property type="molecule type" value="Genomic_DNA"/>
</dbReference>